<reference evidence="2 3" key="1">
    <citation type="submission" date="2017-11" db="EMBL/GenBank/DDBJ databases">
        <title>Genome sequence of the oocydin A producing rhizobacterium Serratia plymuthica 4Rx5.</title>
        <authorList>
            <person name="Matilla M.A."/>
            <person name="Udaondo Z."/>
            <person name="Salmond G.P.C."/>
        </authorList>
    </citation>
    <scope>NUCLEOTIDE SEQUENCE [LARGE SCALE GENOMIC DNA]</scope>
    <source>
        <strain evidence="2 3">4Rx5</strain>
    </source>
</reference>
<dbReference type="AlphaFoldDB" id="A0A318NWD1"/>
<name>A0A318NWD1_SERPL</name>
<evidence type="ECO:0000256" key="1">
    <source>
        <dbReference type="SAM" id="Phobius"/>
    </source>
</evidence>
<dbReference type="RefSeq" id="WP_216365371.1">
    <property type="nucleotide sequence ID" value="NZ_PESE01000011.1"/>
</dbReference>
<feature type="non-terminal residue" evidence="2">
    <location>
        <position position="1"/>
    </location>
</feature>
<dbReference type="EMBL" id="PESE01000011">
    <property type="protein sequence ID" value="PYD36542.1"/>
    <property type="molecule type" value="Genomic_DNA"/>
</dbReference>
<sequence>NYVMYSVLYGGCCVSRPVAPVYGSFACETYLIIKVFWEQILNLMYLGFCMSLAGFWLVFYGMERFKVWAGGVIIILGLAITVYDKVDQLMEMLPFLAGAGLCHVGIGFVCSDRRNTGFSLFAVGICVVFYFKPF</sequence>
<organism evidence="2 3">
    <name type="scientific">Serratia plymuthica</name>
    <dbReference type="NCBI Taxonomy" id="82996"/>
    <lineage>
        <taxon>Bacteria</taxon>
        <taxon>Pseudomonadati</taxon>
        <taxon>Pseudomonadota</taxon>
        <taxon>Gammaproteobacteria</taxon>
        <taxon>Enterobacterales</taxon>
        <taxon>Yersiniaceae</taxon>
        <taxon>Serratia</taxon>
    </lineage>
</organism>
<feature type="transmembrane region" description="Helical" evidence="1">
    <location>
        <begin position="117"/>
        <end position="133"/>
    </location>
</feature>
<proteinExistence type="predicted"/>
<comment type="caution">
    <text evidence="2">The sequence shown here is derived from an EMBL/GenBank/DDBJ whole genome shotgun (WGS) entry which is preliminary data.</text>
</comment>
<accession>A0A318NWD1</accession>
<evidence type="ECO:0000313" key="3">
    <source>
        <dbReference type="Proteomes" id="UP000248196"/>
    </source>
</evidence>
<feature type="transmembrane region" description="Helical" evidence="1">
    <location>
        <begin position="92"/>
        <end position="110"/>
    </location>
</feature>
<keyword evidence="1" id="KW-0812">Transmembrane</keyword>
<feature type="transmembrane region" description="Helical" evidence="1">
    <location>
        <begin position="67"/>
        <end position="86"/>
    </location>
</feature>
<dbReference type="Proteomes" id="UP000248196">
    <property type="component" value="Unassembled WGS sequence"/>
</dbReference>
<evidence type="ECO:0000313" key="2">
    <source>
        <dbReference type="EMBL" id="PYD36542.1"/>
    </source>
</evidence>
<feature type="transmembrane region" description="Helical" evidence="1">
    <location>
        <begin position="40"/>
        <end position="60"/>
    </location>
</feature>
<keyword evidence="1" id="KW-0472">Membrane</keyword>
<protein>
    <submittedName>
        <fullName evidence="2">Uncharacterized protein</fullName>
    </submittedName>
</protein>
<gene>
    <name evidence="2" type="ORF">CT690_23645</name>
</gene>
<keyword evidence="1" id="KW-1133">Transmembrane helix</keyword>